<protein>
    <submittedName>
        <fullName evidence="2">Uncharacterized protein</fullName>
    </submittedName>
</protein>
<comment type="caution">
    <text evidence="2">The sequence shown here is derived from an EMBL/GenBank/DDBJ whole genome shotgun (WGS) entry which is preliminary data.</text>
</comment>
<evidence type="ECO:0000313" key="3">
    <source>
        <dbReference type="Proteomes" id="UP001185012"/>
    </source>
</evidence>
<organism evidence="2 3">
    <name type="scientific">Desmospora profundinema</name>
    <dbReference type="NCBI Taxonomy" id="1571184"/>
    <lineage>
        <taxon>Bacteria</taxon>
        <taxon>Bacillati</taxon>
        <taxon>Bacillota</taxon>
        <taxon>Bacilli</taxon>
        <taxon>Bacillales</taxon>
        <taxon>Thermoactinomycetaceae</taxon>
        <taxon>Desmospora</taxon>
    </lineage>
</organism>
<reference evidence="2 3" key="1">
    <citation type="submission" date="2023-07" db="EMBL/GenBank/DDBJ databases">
        <title>Genomic Encyclopedia of Type Strains, Phase IV (KMG-IV): sequencing the most valuable type-strain genomes for metagenomic binning, comparative biology and taxonomic classification.</title>
        <authorList>
            <person name="Goeker M."/>
        </authorList>
    </citation>
    <scope>NUCLEOTIDE SEQUENCE [LARGE SCALE GENOMIC DNA]</scope>
    <source>
        <strain evidence="2 3">DSM 45903</strain>
    </source>
</reference>
<proteinExistence type="predicted"/>
<gene>
    <name evidence="2" type="ORF">JOE21_000502</name>
</gene>
<dbReference type="EMBL" id="JAVDQG010000001">
    <property type="protein sequence ID" value="MDR6224514.1"/>
    <property type="molecule type" value="Genomic_DNA"/>
</dbReference>
<feature type="compositionally biased region" description="Basic residues" evidence="1">
    <location>
        <begin position="1"/>
        <end position="27"/>
    </location>
</feature>
<accession>A0ABU1IK35</accession>
<feature type="region of interest" description="Disordered" evidence="1">
    <location>
        <begin position="84"/>
        <end position="109"/>
    </location>
</feature>
<dbReference type="RefSeq" id="WP_309861910.1">
    <property type="nucleotide sequence ID" value="NZ_JAVDQG010000001.1"/>
</dbReference>
<evidence type="ECO:0000313" key="2">
    <source>
        <dbReference type="EMBL" id="MDR6224514.1"/>
    </source>
</evidence>
<evidence type="ECO:0000256" key="1">
    <source>
        <dbReference type="SAM" id="MobiDB-lite"/>
    </source>
</evidence>
<keyword evidence="3" id="KW-1185">Reference proteome</keyword>
<name>A0ABU1IK35_9BACL</name>
<sequence length="174" mass="20089">MSNPRRPQRPHQGQRSRVHPPRPRAKQTPRPSSPELSKINLSTLVNGFFTFRTTVKDLSQTLHRLENIMDNAYQMFEMASQWAGSRGRPRRRPPLRLIQPRRGPGEEIPHLDLPMEEGPMGRHPDSTNPLFKLMENVDMGQLFKLMQSPVVQQLLRGMMQARTPEAKTRARKQG</sequence>
<feature type="region of interest" description="Disordered" evidence="1">
    <location>
        <begin position="1"/>
        <end position="37"/>
    </location>
</feature>
<dbReference type="Proteomes" id="UP001185012">
    <property type="component" value="Unassembled WGS sequence"/>
</dbReference>